<reference evidence="1" key="2">
    <citation type="submission" date="2023-04" db="EMBL/GenBank/DDBJ databases">
        <authorList>
            <person name="Bu L."/>
            <person name="Lu L."/>
            <person name="Laidemitt M.R."/>
            <person name="Zhang S.M."/>
            <person name="Mutuku M."/>
            <person name="Mkoji G."/>
            <person name="Steinauer M."/>
            <person name="Loker E.S."/>
        </authorList>
    </citation>
    <scope>NUCLEOTIDE SEQUENCE</scope>
    <source>
        <strain evidence="1">KasaAsao</strain>
        <tissue evidence="1">Whole Snail</tissue>
    </source>
</reference>
<accession>A0AAD8F0N5</accession>
<dbReference type="Proteomes" id="UP001233172">
    <property type="component" value="Unassembled WGS sequence"/>
</dbReference>
<dbReference type="PANTHER" id="PTHR15665">
    <property type="entry name" value="ASTEROID PROTEIN"/>
    <property type="match status" value="1"/>
</dbReference>
<evidence type="ECO:0000313" key="1">
    <source>
        <dbReference type="EMBL" id="KAK0046056.1"/>
    </source>
</evidence>
<proteinExistence type="predicted"/>
<gene>
    <name evidence="1" type="ORF">Bpfe_024517</name>
</gene>
<protein>
    <recommendedName>
        <fullName evidence="3">Asteroid domain-containing protein</fullName>
    </recommendedName>
</protein>
<reference evidence="1" key="1">
    <citation type="journal article" date="2023" name="PLoS Negl. Trop. Dis.">
        <title>A genome sequence for Biomphalaria pfeifferi, the major vector snail for the human-infecting parasite Schistosoma mansoni.</title>
        <authorList>
            <person name="Bu L."/>
            <person name="Lu L."/>
            <person name="Laidemitt M.R."/>
            <person name="Zhang S.M."/>
            <person name="Mutuku M."/>
            <person name="Mkoji G."/>
            <person name="Steinauer M."/>
            <person name="Loker E.S."/>
        </authorList>
    </citation>
    <scope>NUCLEOTIDE SEQUENCE</scope>
    <source>
        <strain evidence="1">KasaAsao</strain>
    </source>
</reference>
<comment type="caution">
    <text evidence="1">The sequence shown here is derived from an EMBL/GenBank/DDBJ whole genome shotgun (WGS) entry which is preliminary data.</text>
</comment>
<evidence type="ECO:0008006" key="3">
    <source>
        <dbReference type="Google" id="ProtNLM"/>
    </source>
</evidence>
<dbReference type="InterPro" id="IPR026832">
    <property type="entry name" value="Asteroid"/>
</dbReference>
<keyword evidence="2" id="KW-1185">Reference proteome</keyword>
<dbReference type="PANTHER" id="PTHR15665:SF1">
    <property type="entry name" value="PROTEIN ASTEROID HOMOLOG 1"/>
    <property type="match status" value="1"/>
</dbReference>
<sequence length="468" mass="53801">MKCKVVFHVSGEADVIIGKSIRSNEQAFILSNDTDFAIFPEINFLPIEFFDVNGQIGLGLSSFEPKVPENIVCGMVCADDITKLFKLPNRESLIEVATIAGNDVTRPVLIKYKEYREVYMARLFRISEQIKKNKAIENCDFFGLLMSKSDEFNQAVRHSRQFYALQVPEEDEPQDGSSLQIIFSNIRQGKFPSTILSMYRGKYWRRQILEDPAEGMPVAEEVMSEIRSYLYKLVLPLESEFVTEIGRTMTNNFTETQVTKISDDQFPSLEELQNNSISSKLNLFEKILSHKDSFDLHEGQSHLKVFGTKKGFTFLILRYFLSLNWNLNLCLTSREVYALIAWTAVEHNAFEYLKFNILPSSRCLTLQSWVQNLYRIVYAFLGNVLGISDEFPPPKELFTASAWVVLYTSCSSEKLVCPKHVAIEEMQKAHQCVVKTIQENEDLVKKIIDGFFSFDLTELKATDWAYHK</sequence>
<dbReference type="AlphaFoldDB" id="A0AAD8F0N5"/>
<evidence type="ECO:0000313" key="2">
    <source>
        <dbReference type="Proteomes" id="UP001233172"/>
    </source>
</evidence>
<dbReference type="EMBL" id="JASAOG010000171">
    <property type="protein sequence ID" value="KAK0046056.1"/>
    <property type="molecule type" value="Genomic_DNA"/>
</dbReference>
<name>A0AAD8F0N5_BIOPF</name>
<organism evidence="1 2">
    <name type="scientific">Biomphalaria pfeifferi</name>
    <name type="common">Bloodfluke planorb</name>
    <name type="synonym">Freshwater snail</name>
    <dbReference type="NCBI Taxonomy" id="112525"/>
    <lineage>
        <taxon>Eukaryota</taxon>
        <taxon>Metazoa</taxon>
        <taxon>Spiralia</taxon>
        <taxon>Lophotrochozoa</taxon>
        <taxon>Mollusca</taxon>
        <taxon>Gastropoda</taxon>
        <taxon>Heterobranchia</taxon>
        <taxon>Euthyneura</taxon>
        <taxon>Panpulmonata</taxon>
        <taxon>Hygrophila</taxon>
        <taxon>Lymnaeoidea</taxon>
        <taxon>Planorbidae</taxon>
        <taxon>Biomphalaria</taxon>
    </lineage>
</organism>